<evidence type="ECO:0000259" key="1">
    <source>
        <dbReference type="Pfam" id="PF26404"/>
    </source>
</evidence>
<proteinExistence type="predicted"/>
<protein>
    <recommendedName>
        <fullName evidence="1">Domain of unknown function domain-containing protein</fullName>
    </recommendedName>
</protein>
<keyword evidence="3" id="KW-1185">Reference proteome</keyword>
<dbReference type="EMBL" id="JBHTAP010000001">
    <property type="protein sequence ID" value="MFC7234513.1"/>
    <property type="molecule type" value="Genomic_DNA"/>
</dbReference>
<dbReference type="InterPro" id="IPR058415">
    <property type="entry name" value="DUF8102"/>
</dbReference>
<dbReference type="GeneID" id="79266181"/>
<accession>A0ABD5ZM41</accession>
<dbReference type="Pfam" id="PF26404">
    <property type="entry name" value="DUF8102"/>
    <property type="match status" value="1"/>
</dbReference>
<sequence length="182" mass="20073">MTDDERDRGVLSPADRAYLRGETDLASVQSERNTRARIRDRVYDGVRDFELLVEHLDARDRALAFESRGDGTETFDGLVAAVAFLYAVADDAGVDFSTLVAEGVNVAEAANDRAASVDLDVTYHGLTAAGLLDRLERGERLSLTELAFLHRSPDVRDDELARLLDDEEPVDDGRIQSKVTSF</sequence>
<feature type="domain" description="Domain of unknown function" evidence="1">
    <location>
        <begin position="10"/>
        <end position="177"/>
    </location>
</feature>
<organism evidence="2 3">
    <name type="scientific">Halosegnis marinus</name>
    <dbReference type="NCBI Taxonomy" id="3034023"/>
    <lineage>
        <taxon>Archaea</taxon>
        <taxon>Methanobacteriati</taxon>
        <taxon>Methanobacteriota</taxon>
        <taxon>Stenosarchaea group</taxon>
        <taxon>Halobacteria</taxon>
        <taxon>Halobacteriales</taxon>
        <taxon>Natronomonadaceae</taxon>
        <taxon>Halosegnis</taxon>
    </lineage>
</organism>
<evidence type="ECO:0000313" key="2">
    <source>
        <dbReference type="EMBL" id="MFC7234513.1"/>
    </source>
</evidence>
<gene>
    <name evidence="2" type="ORF">ACFQJ4_04190</name>
</gene>
<reference evidence="2 3" key="1">
    <citation type="journal article" date="2019" name="Int. J. Syst. Evol. Microbiol.">
        <title>The Global Catalogue of Microorganisms (GCM) 10K type strain sequencing project: providing services to taxonomists for standard genome sequencing and annotation.</title>
        <authorList>
            <consortium name="The Broad Institute Genomics Platform"/>
            <consortium name="The Broad Institute Genome Sequencing Center for Infectious Disease"/>
            <person name="Wu L."/>
            <person name="Ma J."/>
        </authorList>
    </citation>
    <scope>NUCLEOTIDE SEQUENCE [LARGE SCALE GENOMIC DNA]</scope>
    <source>
        <strain evidence="2 3">DT85</strain>
    </source>
</reference>
<dbReference type="AlphaFoldDB" id="A0ABD5ZM41"/>
<evidence type="ECO:0000313" key="3">
    <source>
        <dbReference type="Proteomes" id="UP001596398"/>
    </source>
</evidence>
<dbReference type="RefSeq" id="WP_276235521.1">
    <property type="nucleotide sequence ID" value="NZ_CP119802.1"/>
</dbReference>
<comment type="caution">
    <text evidence="2">The sequence shown here is derived from an EMBL/GenBank/DDBJ whole genome shotgun (WGS) entry which is preliminary data.</text>
</comment>
<dbReference type="Proteomes" id="UP001596398">
    <property type="component" value="Unassembled WGS sequence"/>
</dbReference>
<name>A0ABD5ZM41_9EURY</name>